<dbReference type="EMBL" id="CAVLGL010000057">
    <property type="protein sequence ID" value="CAK1583582.1"/>
    <property type="molecule type" value="Genomic_DNA"/>
</dbReference>
<dbReference type="GO" id="GO:0005829">
    <property type="term" value="C:cytosol"/>
    <property type="evidence" value="ECO:0007669"/>
    <property type="project" value="TreeGrafter"/>
</dbReference>
<dbReference type="Pfam" id="PF16507">
    <property type="entry name" value="HEAT_PSME4_mid"/>
    <property type="match status" value="1"/>
</dbReference>
<feature type="domain" description="Proteasome activator complex subunit 4-like HEAT repeat-like" evidence="12">
    <location>
        <begin position="1223"/>
        <end position="1516"/>
    </location>
</feature>
<dbReference type="InterPro" id="IPR021843">
    <property type="entry name" value="PSME4_C"/>
</dbReference>
<evidence type="ECO:0000256" key="6">
    <source>
        <dbReference type="ARBA" id="ARBA00022763"/>
    </source>
</evidence>
<feature type="region of interest" description="Disordered" evidence="9">
    <location>
        <begin position="1694"/>
        <end position="1713"/>
    </location>
</feature>
<dbReference type="Pfam" id="PF11919">
    <property type="entry name" value="PSME4_C"/>
    <property type="match status" value="1"/>
</dbReference>
<dbReference type="GO" id="GO:0070628">
    <property type="term" value="F:proteasome binding"/>
    <property type="evidence" value="ECO:0007669"/>
    <property type="project" value="InterPro"/>
</dbReference>
<dbReference type="GO" id="GO:0006281">
    <property type="term" value="P:DNA repair"/>
    <property type="evidence" value="ECO:0007669"/>
    <property type="project" value="UniProtKB-KW"/>
</dbReference>
<keyword evidence="8" id="KW-0539">Nucleus</keyword>
<dbReference type="PANTHER" id="PTHR32170">
    <property type="entry name" value="PROTEASOME ACTIVATOR COMPLEX SUBUNIT 4"/>
    <property type="match status" value="1"/>
</dbReference>
<proteinExistence type="inferred from homology"/>
<keyword evidence="6" id="KW-0227">DNA damage</keyword>
<evidence type="ECO:0000256" key="4">
    <source>
        <dbReference type="ARBA" id="ARBA00022490"/>
    </source>
</evidence>
<dbReference type="InterPro" id="IPR055455">
    <property type="entry name" value="HEAT_PSME4"/>
</dbReference>
<keyword evidence="14" id="KW-1185">Reference proteome</keyword>
<feature type="compositionally biased region" description="Acidic residues" evidence="9">
    <location>
        <begin position="1658"/>
        <end position="1673"/>
    </location>
</feature>
<evidence type="ECO:0000256" key="7">
    <source>
        <dbReference type="ARBA" id="ARBA00023204"/>
    </source>
</evidence>
<evidence type="ECO:0000256" key="8">
    <source>
        <dbReference type="ARBA" id="ARBA00023242"/>
    </source>
</evidence>
<comment type="subcellular location">
    <subcellularLocation>
        <location evidence="2">Cytoplasm</location>
    </subcellularLocation>
    <subcellularLocation>
        <location evidence="1">Nucleus</location>
    </subcellularLocation>
</comment>
<evidence type="ECO:0000256" key="2">
    <source>
        <dbReference type="ARBA" id="ARBA00004496"/>
    </source>
</evidence>
<keyword evidence="4" id="KW-0963">Cytoplasm</keyword>
<dbReference type="SUPFAM" id="SSF48371">
    <property type="entry name" value="ARM repeat"/>
    <property type="match status" value="1"/>
</dbReference>
<sequence>MIQDEEFEQLVMTPERINALGFKPQKEMLTNHLLPYSSELDEESTKFLEQVKTNLAKAVILREMKPSCGVWSSRLMKYIRIYGLKFGKEDHIALIKLAYELVLIPDLEPCKVHKFATMFIMLTKKRHLISPEELTLPWRPLYEMGKKIFEKSETAIGMYHYLTRKHSEKQEVNMMEVIRKFLSGYGLDDALDLFGFTAQDENKLSTSLEGSYISMINCAKPYFDLNATKEILAEVLPQIFPWSSDAHFMSQLAVFLPVTLPPEHADFGHKLWFDKAMDLWDTCYNSHSGINDLMMLFGGLSKRNPGAVDWTPYVPKMFMYILHSLNLPVSYKDLQYNRNSSLDTKQVASWIVWNISPNGVILKHLGSFLAGIESYLHSANSGRWSFKLRDLLRKLAREFLGRVRREREKKYRNSWENKTPESFKLRDEDITEFVKITLEPTLQAVYSRSGSLDISVVLQNLATLRPAIVIPPLLERLRTSLSSLTEPHRVTAAMSAVAAVARQMLRGPDADYPDGPTHVVPILLAVLPGLDPNDIKKTLVTLHFILIFSSMVPYIDCSSAHEYWPDLTEEELLVCESTAQFEDFVLVFLDRLFVIIESSVMEHARLDTKDLDGIRSKTDAMMETAISSAAKSVLMQCSPKIFREALRKFKAFATESTFETSVSGSMVGVLLRMFAKIDSEATLAAFLPDLCHEIKELLLTDEALHEENPPRDLVYRLVLLMNLVQCDGTVLLKYIPDIIPVLDRILKIHANYALTRACEVLSGIFNSLSYIDLKETRSSPNDYGEAPEKWLPIRDWGRGCLIKDAKLKWHVPNAEEAACAQMLVDRYLIPEVTRLRQWLSGDRPMCRDRRLRSFYVIYAVLCSSTFLPPPDEKPVILMESQVPATSLPYTNGVRHVVTLEGENMRSALTRLLLDIQARMLTDNTDETRGLEILTQVWERVVVMKGARSALGLEARLRSYGALDRALDGRGGVGGGAGGAAKLRMLLADAAKLQDESRVDLVCEAGITPSALSALNALYELSINTYSSVRILSQIRLYWMLSHYPYSYRALVPKLAELVETGGEGDEWHAKHKGALFIMIGPRSGPLIAKQDWNVVRTLWLAVLKAPLSEKPSILKLEQAFGDALQSHFPTVNTCLTISKSAVEAAKYFLNESQLNDSQFAEMSQNAEKREIETSKNTEKLYKEFIEELVDIAEAPNVVWRRLELATQMLTFASSVQTAYPACAVRFVVRSLLHDDVAVRRLALRLTAFVLKQRKRKHAKITVDPYEVAGVKRPERHVPGYRKDLEWAMWSREKIPKTDEEWEQPWLRNPNCGFYAWPEKLAVAAPSSEQFRCNEIKPEDMEEGERYLFEFFSDDANVDKLVAFLSVEEKKGKDKFNGVRFTMFRLLFAQFGERIANKFLKHALRCASESQEASQRLAAEIAAAALHAPRYWLRQRALALQNAALDVIKAGLTAVTAETIEDWGTCVATGVEKLDPRRSGEVLAALLDFCAPQKADASDHNDQEASFVVCARLIALQGALGTLTWRTAPLAAELLKRLESTNFIQHPYQNVRETVGRILMTIFDTELVFPGGDSGPAPRLVDFLASIRPRLAALYDENGDIVALRSSAAAAAAGACGAQAGGGAAALPQLGALLAPLPHVHHASEHADTQPSEASGEGSDGEGVENEEVEEEGEGPLLGERLDKRLEAQLHTALRLAGDTLPPPSTAPPSVQTFAPRDHANAINLLTTVLRGCTGLVVTGVCGRVEAQYPLVGVACAAGARGPTPPHEELPRAAAALLAAVAGAPHAANNARAFATAQTTLETLATQRSWWARLACLELAQPLLFYALPVLCAQPDVATRAETFTLNLMRDKRLEVRQTAAKLLTGLMHCRALPDENQTLRSLMNSCRSKELVERHCGVLGLCAYLTSRPYSLGPKLGDVLNELARHTSAPDPIPATIRTALADFRRTHQDDWPKHRDQLTEEELDLLSDLTSPPSYCA</sequence>
<accession>A0AAV1KNX5</accession>
<evidence type="ECO:0008006" key="15">
    <source>
        <dbReference type="Google" id="ProtNLM"/>
    </source>
</evidence>
<evidence type="ECO:0000256" key="5">
    <source>
        <dbReference type="ARBA" id="ARBA00022737"/>
    </source>
</evidence>
<name>A0AAV1KNX5_9NEOP</name>
<reference evidence="13 14" key="1">
    <citation type="submission" date="2023-11" db="EMBL/GenBank/DDBJ databases">
        <authorList>
            <person name="Hedman E."/>
            <person name="Englund M."/>
            <person name="Stromberg M."/>
            <person name="Nyberg Akerstrom W."/>
            <person name="Nylinder S."/>
            <person name="Jareborg N."/>
            <person name="Kallberg Y."/>
            <person name="Kronander E."/>
        </authorList>
    </citation>
    <scope>NUCLEOTIDE SEQUENCE [LARGE SCALE GENOMIC DNA]</scope>
</reference>
<feature type="domain" description="Proteasome activator complex subunit 4 C-terminal" evidence="10">
    <location>
        <begin position="1892"/>
        <end position="1978"/>
    </location>
</feature>
<keyword evidence="7" id="KW-0234">DNA repair</keyword>
<evidence type="ECO:0000256" key="9">
    <source>
        <dbReference type="SAM" id="MobiDB-lite"/>
    </source>
</evidence>
<evidence type="ECO:0000256" key="1">
    <source>
        <dbReference type="ARBA" id="ARBA00004123"/>
    </source>
</evidence>
<comment type="caution">
    <text evidence="13">The sequence shown here is derived from an EMBL/GenBank/DDBJ whole genome shotgun (WGS) entry which is preliminary data.</text>
</comment>
<evidence type="ECO:0000256" key="3">
    <source>
        <dbReference type="ARBA" id="ARBA00005739"/>
    </source>
</evidence>
<organism evidence="13 14">
    <name type="scientific">Parnassius mnemosyne</name>
    <name type="common">clouded apollo</name>
    <dbReference type="NCBI Taxonomy" id="213953"/>
    <lineage>
        <taxon>Eukaryota</taxon>
        <taxon>Metazoa</taxon>
        <taxon>Ecdysozoa</taxon>
        <taxon>Arthropoda</taxon>
        <taxon>Hexapoda</taxon>
        <taxon>Insecta</taxon>
        <taxon>Pterygota</taxon>
        <taxon>Neoptera</taxon>
        <taxon>Endopterygota</taxon>
        <taxon>Lepidoptera</taxon>
        <taxon>Glossata</taxon>
        <taxon>Ditrysia</taxon>
        <taxon>Papilionoidea</taxon>
        <taxon>Papilionidae</taxon>
        <taxon>Parnassiinae</taxon>
        <taxon>Parnassini</taxon>
        <taxon>Parnassius</taxon>
        <taxon>Driopa</taxon>
    </lineage>
</organism>
<evidence type="ECO:0000313" key="13">
    <source>
        <dbReference type="EMBL" id="CAK1583582.1"/>
    </source>
</evidence>
<comment type="similarity">
    <text evidence="3">Belongs to the BLM10 family.</text>
</comment>
<dbReference type="InterPro" id="IPR016024">
    <property type="entry name" value="ARM-type_fold"/>
</dbReference>
<feature type="domain" description="Proteasome activator Blm10 middle HEAT repeats region" evidence="11">
    <location>
        <begin position="367"/>
        <end position="842"/>
    </location>
</feature>
<evidence type="ECO:0000259" key="11">
    <source>
        <dbReference type="Pfam" id="PF16507"/>
    </source>
</evidence>
<dbReference type="InterPro" id="IPR032430">
    <property type="entry name" value="Blm10_mid"/>
</dbReference>
<evidence type="ECO:0000259" key="10">
    <source>
        <dbReference type="Pfam" id="PF11919"/>
    </source>
</evidence>
<dbReference type="GO" id="GO:0016504">
    <property type="term" value="F:peptidase activator activity"/>
    <property type="evidence" value="ECO:0007669"/>
    <property type="project" value="InterPro"/>
</dbReference>
<feature type="region of interest" description="Disordered" evidence="9">
    <location>
        <begin position="1640"/>
        <end position="1677"/>
    </location>
</feature>
<evidence type="ECO:0000259" key="12">
    <source>
        <dbReference type="Pfam" id="PF23096"/>
    </source>
</evidence>
<protein>
    <recommendedName>
        <fullName evidence="15">Proteasome activator subunit 4</fullName>
    </recommendedName>
</protein>
<dbReference type="Pfam" id="PF23096">
    <property type="entry name" value="HEAT_PSME4"/>
    <property type="match status" value="1"/>
</dbReference>
<dbReference type="PANTHER" id="PTHR32170:SF3">
    <property type="entry name" value="PROTEASOME ACTIVATOR COMPLEX SUBUNIT 4"/>
    <property type="match status" value="1"/>
</dbReference>
<dbReference type="GO" id="GO:0005634">
    <property type="term" value="C:nucleus"/>
    <property type="evidence" value="ECO:0007669"/>
    <property type="project" value="UniProtKB-SubCell"/>
</dbReference>
<dbReference type="GO" id="GO:0010499">
    <property type="term" value="P:proteasomal ubiquitin-independent protein catabolic process"/>
    <property type="evidence" value="ECO:0007669"/>
    <property type="project" value="TreeGrafter"/>
</dbReference>
<dbReference type="InterPro" id="IPR035309">
    <property type="entry name" value="PSME4"/>
</dbReference>
<dbReference type="Proteomes" id="UP001314205">
    <property type="component" value="Unassembled WGS sequence"/>
</dbReference>
<evidence type="ECO:0000313" key="14">
    <source>
        <dbReference type="Proteomes" id="UP001314205"/>
    </source>
</evidence>
<gene>
    <name evidence="13" type="ORF">PARMNEM_LOCUS4961</name>
</gene>
<keyword evidence="5" id="KW-0677">Repeat</keyword>